<evidence type="ECO:0000313" key="2">
    <source>
        <dbReference type="EMBL" id="CAH0105574.1"/>
    </source>
</evidence>
<evidence type="ECO:0000313" key="3">
    <source>
        <dbReference type="Proteomes" id="UP000789390"/>
    </source>
</evidence>
<proteinExistence type="predicted"/>
<keyword evidence="1" id="KW-1133">Transmembrane helix</keyword>
<reference evidence="2" key="1">
    <citation type="submission" date="2021-11" db="EMBL/GenBank/DDBJ databases">
        <authorList>
            <person name="Schell T."/>
        </authorList>
    </citation>
    <scope>NUCLEOTIDE SEQUENCE</scope>
    <source>
        <strain evidence="2">M5</strain>
    </source>
</reference>
<protein>
    <submittedName>
        <fullName evidence="2">Uncharacterized protein</fullName>
    </submittedName>
</protein>
<dbReference type="AlphaFoldDB" id="A0A8J2WNG8"/>
<organism evidence="2 3">
    <name type="scientific">Daphnia galeata</name>
    <dbReference type="NCBI Taxonomy" id="27404"/>
    <lineage>
        <taxon>Eukaryota</taxon>
        <taxon>Metazoa</taxon>
        <taxon>Ecdysozoa</taxon>
        <taxon>Arthropoda</taxon>
        <taxon>Crustacea</taxon>
        <taxon>Branchiopoda</taxon>
        <taxon>Diplostraca</taxon>
        <taxon>Cladocera</taxon>
        <taxon>Anomopoda</taxon>
        <taxon>Daphniidae</taxon>
        <taxon>Daphnia</taxon>
    </lineage>
</organism>
<comment type="caution">
    <text evidence="2">The sequence shown here is derived from an EMBL/GenBank/DDBJ whole genome shotgun (WGS) entry which is preliminary data.</text>
</comment>
<keyword evidence="1" id="KW-0472">Membrane</keyword>
<gene>
    <name evidence="2" type="ORF">DGAL_LOCUS8630</name>
</gene>
<name>A0A8J2WNG8_9CRUS</name>
<keyword evidence="3" id="KW-1185">Reference proteome</keyword>
<dbReference type="EMBL" id="CAKKLH010000190">
    <property type="protein sequence ID" value="CAH0105574.1"/>
    <property type="molecule type" value="Genomic_DNA"/>
</dbReference>
<keyword evidence="1" id="KW-0812">Transmembrane</keyword>
<feature type="transmembrane region" description="Helical" evidence="1">
    <location>
        <begin position="12"/>
        <end position="32"/>
    </location>
</feature>
<evidence type="ECO:0000256" key="1">
    <source>
        <dbReference type="SAM" id="Phobius"/>
    </source>
</evidence>
<sequence>MELSSIEVQQTAPYMITAILVLLLFLMLLILLQSLLHYLKGNGNGIEGLPTIPIGINIVCKEIYRKLVCPRSIHTTTDHQQISIM</sequence>
<accession>A0A8J2WNG8</accession>
<dbReference type="Proteomes" id="UP000789390">
    <property type="component" value="Unassembled WGS sequence"/>
</dbReference>